<comment type="caution">
    <text evidence="1">The sequence shown here is derived from an EMBL/GenBank/DDBJ whole genome shotgun (WGS) entry which is preliminary data.</text>
</comment>
<proteinExistence type="predicted"/>
<accession>A0ABQ8I5V1</accession>
<reference evidence="1 2" key="1">
    <citation type="submission" date="2021-02" db="EMBL/GenBank/DDBJ databases">
        <title>Plant Genome Project.</title>
        <authorList>
            <person name="Zhang R.-G."/>
        </authorList>
    </citation>
    <scope>NUCLEOTIDE SEQUENCE [LARGE SCALE GENOMIC DNA]</scope>
    <source>
        <tissue evidence="1">Leaves</tissue>
    </source>
</reference>
<evidence type="ECO:0000313" key="1">
    <source>
        <dbReference type="EMBL" id="KAH7571928.1"/>
    </source>
</evidence>
<protein>
    <submittedName>
        <fullName evidence="1">Uncharacterized protein</fullName>
    </submittedName>
</protein>
<organism evidence="1 2">
    <name type="scientific">Xanthoceras sorbifolium</name>
    <dbReference type="NCBI Taxonomy" id="99658"/>
    <lineage>
        <taxon>Eukaryota</taxon>
        <taxon>Viridiplantae</taxon>
        <taxon>Streptophyta</taxon>
        <taxon>Embryophyta</taxon>
        <taxon>Tracheophyta</taxon>
        <taxon>Spermatophyta</taxon>
        <taxon>Magnoliopsida</taxon>
        <taxon>eudicotyledons</taxon>
        <taxon>Gunneridae</taxon>
        <taxon>Pentapetalae</taxon>
        <taxon>rosids</taxon>
        <taxon>malvids</taxon>
        <taxon>Sapindales</taxon>
        <taxon>Sapindaceae</taxon>
        <taxon>Xanthoceroideae</taxon>
        <taxon>Xanthoceras</taxon>
    </lineage>
</organism>
<name>A0ABQ8I5V1_9ROSI</name>
<gene>
    <name evidence="1" type="ORF">JRO89_XS04G0168100</name>
</gene>
<dbReference type="EMBL" id="JAFEMO010000004">
    <property type="protein sequence ID" value="KAH7571928.1"/>
    <property type="molecule type" value="Genomic_DNA"/>
</dbReference>
<dbReference type="Proteomes" id="UP000827721">
    <property type="component" value="Unassembled WGS sequence"/>
</dbReference>
<evidence type="ECO:0000313" key="2">
    <source>
        <dbReference type="Proteomes" id="UP000827721"/>
    </source>
</evidence>
<sequence length="75" mass="8587">MVTSTQLLEFLRRGSHEIVKLDMPPFAYAVLDEVISQFSPSQKLKSPDYLFWKVNDNFLLGQNGLFCFGWAVTNS</sequence>
<keyword evidence="2" id="KW-1185">Reference proteome</keyword>